<proteinExistence type="predicted"/>
<dbReference type="Proteomes" id="UP000234211">
    <property type="component" value="Unassembled WGS sequence"/>
</dbReference>
<accession>A0A2H1YKB7</accession>
<dbReference type="OrthoDB" id="1364277at2"/>
<organism evidence="2 3">
    <name type="scientific">Tenacibaculum piscium</name>
    <dbReference type="NCBI Taxonomy" id="1458515"/>
    <lineage>
        <taxon>Bacteria</taxon>
        <taxon>Pseudomonadati</taxon>
        <taxon>Bacteroidota</taxon>
        <taxon>Flavobacteriia</taxon>
        <taxon>Flavobacteriales</taxon>
        <taxon>Flavobacteriaceae</taxon>
        <taxon>Tenacibaculum</taxon>
    </lineage>
</organism>
<gene>
    <name evidence="2" type="ORF">TNO020_70244</name>
</gene>
<keyword evidence="1" id="KW-0732">Signal</keyword>
<dbReference type="AlphaFoldDB" id="A0A2H1YKB7"/>
<evidence type="ECO:0000313" key="3">
    <source>
        <dbReference type="Proteomes" id="UP000234211"/>
    </source>
</evidence>
<protein>
    <recommendedName>
        <fullName evidence="4">Lipoprotein</fullName>
    </recommendedName>
</protein>
<dbReference type="RefSeq" id="WP_101918552.1">
    <property type="nucleotide sequence ID" value="NZ_JAJGWT010000002.1"/>
</dbReference>
<dbReference type="EMBL" id="OENF01000042">
    <property type="protein sequence ID" value="SOS75935.1"/>
    <property type="molecule type" value="Genomic_DNA"/>
</dbReference>
<keyword evidence="3" id="KW-1185">Reference proteome</keyword>
<evidence type="ECO:0000256" key="1">
    <source>
        <dbReference type="SAM" id="SignalP"/>
    </source>
</evidence>
<feature type="signal peptide" evidence="1">
    <location>
        <begin position="1"/>
        <end position="17"/>
    </location>
</feature>
<evidence type="ECO:0008006" key="4">
    <source>
        <dbReference type="Google" id="ProtNLM"/>
    </source>
</evidence>
<evidence type="ECO:0000313" key="2">
    <source>
        <dbReference type="EMBL" id="SOS75935.1"/>
    </source>
</evidence>
<reference evidence="3" key="1">
    <citation type="submission" date="2017-11" db="EMBL/GenBank/DDBJ databases">
        <authorList>
            <person name="Duchaud E."/>
        </authorList>
    </citation>
    <scope>NUCLEOTIDE SEQUENCE [LARGE SCALE GENOMIC DNA]</scope>
    <source>
        <strain evidence="3">Tenacibaculum sp. TNO020</strain>
    </source>
</reference>
<name>A0A2H1YKB7_9FLAO</name>
<sequence length="150" mass="17435">MKLVGILFLILFLTQCASVTSNDTLPFSIKKASYSLVNDSLYNSNLNLIIEFTSDKTVDFEKVYFKHKIMNPIIEHTMGKKYISAHSKTAINKAIKNLVLDVNPEKEYGNKILINKEKFPYQLKDNQAIIEYKIKNKNYIYKIENIHLKK</sequence>
<feature type="chain" id="PRO_5013910604" description="Lipoprotein" evidence="1">
    <location>
        <begin position="18"/>
        <end position="150"/>
    </location>
</feature>